<comment type="caution">
    <text evidence="2">The sequence shown here is derived from an EMBL/GenBank/DDBJ whole genome shotgun (WGS) entry which is preliminary data.</text>
</comment>
<evidence type="ECO:0000313" key="2">
    <source>
        <dbReference type="EMBL" id="TQE42671.1"/>
    </source>
</evidence>
<feature type="region of interest" description="Disordered" evidence="1">
    <location>
        <begin position="1"/>
        <end position="53"/>
    </location>
</feature>
<dbReference type="InterPro" id="IPR050313">
    <property type="entry name" value="Carb_Metab_HTH_regulators"/>
</dbReference>
<dbReference type="AlphaFoldDB" id="A0A540R4L5"/>
<proteinExistence type="predicted"/>
<dbReference type="SUPFAM" id="SSF46785">
    <property type="entry name" value="Winged helix' DNA-binding domain"/>
    <property type="match status" value="1"/>
</dbReference>
<dbReference type="InterPro" id="IPR011991">
    <property type="entry name" value="ArsR-like_HTH"/>
</dbReference>
<feature type="compositionally biased region" description="Low complexity" evidence="1">
    <location>
        <begin position="1"/>
        <end position="25"/>
    </location>
</feature>
<protein>
    <submittedName>
        <fullName evidence="2">Transcriptional regulator</fullName>
    </submittedName>
</protein>
<dbReference type="CDD" id="cd00090">
    <property type="entry name" value="HTH_ARSR"/>
    <property type="match status" value="1"/>
</dbReference>
<feature type="compositionally biased region" description="Basic and acidic residues" evidence="1">
    <location>
        <begin position="26"/>
        <end position="53"/>
    </location>
</feature>
<name>A0A540R4L5_9CORY</name>
<reference evidence="2 3" key="1">
    <citation type="submission" date="2019-06" db="EMBL/GenBank/DDBJ databases">
        <title>Draft genome of C. phoceense Strain 272.</title>
        <authorList>
            <person name="Pacheco L.G.C."/>
            <person name="Barberis C.M."/>
            <person name="Almuzara M.N."/>
            <person name="Traglia G.M."/>
            <person name="Santos C.S."/>
            <person name="Rocha D.J.P.G."/>
            <person name="Aguiar E.R.G.R."/>
            <person name="Vay C.A."/>
        </authorList>
    </citation>
    <scope>NUCLEOTIDE SEQUENCE [LARGE SCALE GENOMIC DNA]</scope>
    <source>
        <strain evidence="2 3">272</strain>
    </source>
</reference>
<dbReference type="RefSeq" id="WP_082723336.1">
    <property type="nucleotide sequence ID" value="NZ_JADPQA010000005.1"/>
</dbReference>
<gene>
    <name evidence="2" type="ORF">EJK80_11265</name>
</gene>
<dbReference type="STRING" id="1686286.GCA_900092335_01849"/>
<dbReference type="PANTHER" id="PTHR30363:SF28">
    <property type="entry name" value="TRANSCRIPTIONAL REGULATORY PROTEIN-RELATED"/>
    <property type="match status" value="1"/>
</dbReference>
<dbReference type="GeneID" id="79853043"/>
<dbReference type="InterPro" id="IPR036390">
    <property type="entry name" value="WH_DNA-bd_sf"/>
</dbReference>
<dbReference type="InterPro" id="IPR036388">
    <property type="entry name" value="WH-like_DNA-bd_sf"/>
</dbReference>
<dbReference type="EMBL" id="VHIR01000020">
    <property type="protein sequence ID" value="TQE42671.1"/>
    <property type="molecule type" value="Genomic_DNA"/>
</dbReference>
<evidence type="ECO:0000256" key="1">
    <source>
        <dbReference type="SAM" id="MobiDB-lite"/>
    </source>
</evidence>
<sequence length="266" mass="28449">MTRSVSASSNASKTTATRGTRSTRTARAEKKHAQPSREADVQKETRSTEGDTRRQIMLLMLKDGPVTASHLGKKLGLSAAGVRRHLDILVEDGLTEIVHRPGKLGSGGRGRPAKHFRLTDQGRAHFGHAYDELASDALDALRAVGGPEAVKLFAKARFQRLLDDVAPLTDAGEDVEDTARKLAEALDAHGYAATVTNAGHGIQICQHHCPVVHVAAEHPELCEAEQEVFSALLGTHVQPLASIADGHGICTTNIPVNIPLTVIDKK</sequence>
<keyword evidence="3" id="KW-1185">Reference proteome</keyword>
<accession>A0A540R4L5</accession>
<evidence type="ECO:0000313" key="3">
    <source>
        <dbReference type="Proteomes" id="UP000318080"/>
    </source>
</evidence>
<dbReference type="Proteomes" id="UP000318080">
    <property type="component" value="Unassembled WGS sequence"/>
</dbReference>
<dbReference type="Pfam" id="PF12840">
    <property type="entry name" value="HTH_20"/>
    <property type="match status" value="1"/>
</dbReference>
<dbReference type="Gene3D" id="1.10.10.10">
    <property type="entry name" value="Winged helix-like DNA-binding domain superfamily/Winged helix DNA-binding domain"/>
    <property type="match status" value="1"/>
</dbReference>
<organism evidence="2 3">
    <name type="scientific">Corynebacterium phoceense</name>
    <dbReference type="NCBI Taxonomy" id="1686286"/>
    <lineage>
        <taxon>Bacteria</taxon>
        <taxon>Bacillati</taxon>
        <taxon>Actinomycetota</taxon>
        <taxon>Actinomycetes</taxon>
        <taxon>Mycobacteriales</taxon>
        <taxon>Corynebacteriaceae</taxon>
        <taxon>Corynebacterium</taxon>
    </lineage>
</organism>
<dbReference type="PANTHER" id="PTHR30363">
    <property type="entry name" value="HTH-TYPE TRANSCRIPTIONAL REGULATOR SRLR-RELATED"/>
    <property type="match status" value="1"/>
</dbReference>